<protein>
    <submittedName>
        <fullName evidence="2">Uncharacterized protein</fullName>
    </submittedName>
</protein>
<proteinExistence type="predicted"/>
<sequence>MNACNDLSPPEKIKKELNDEDSRVKQEVKQEFVSPSQSLMTSNTYTNFKDEKWSNIHEHGNMQNGFGNSSFKFTETITKSPYNNLLASIEMKKEHVPNYDQEGAREAKQELGP</sequence>
<comment type="caution">
    <text evidence="2">The sequence shown here is derived from an EMBL/GenBank/DDBJ whole genome shotgun (WGS) entry which is preliminary data.</text>
</comment>
<evidence type="ECO:0000313" key="3">
    <source>
        <dbReference type="Proteomes" id="UP001283361"/>
    </source>
</evidence>
<organism evidence="2 3">
    <name type="scientific">Elysia crispata</name>
    <name type="common">lettuce slug</name>
    <dbReference type="NCBI Taxonomy" id="231223"/>
    <lineage>
        <taxon>Eukaryota</taxon>
        <taxon>Metazoa</taxon>
        <taxon>Spiralia</taxon>
        <taxon>Lophotrochozoa</taxon>
        <taxon>Mollusca</taxon>
        <taxon>Gastropoda</taxon>
        <taxon>Heterobranchia</taxon>
        <taxon>Euthyneura</taxon>
        <taxon>Panpulmonata</taxon>
        <taxon>Sacoglossa</taxon>
        <taxon>Placobranchoidea</taxon>
        <taxon>Plakobranchidae</taxon>
        <taxon>Elysia</taxon>
    </lineage>
</organism>
<dbReference type="EMBL" id="JAWDGP010007631">
    <property type="protein sequence ID" value="KAK3710778.1"/>
    <property type="molecule type" value="Genomic_DNA"/>
</dbReference>
<evidence type="ECO:0000256" key="1">
    <source>
        <dbReference type="SAM" id="MobiDB-lite"/>
    </source>
</evidence>
<dbReference type="Proteomes" id="UP001283361">
    <property type="component" value="Unassembled WGS sequence"/>
</dbReference>
<name>A0AAE0XTA1_9GAST</name>
<feature type="region of interest" description="Disordered" evidence="1">
    <location>
        <begin position="1"/>
        <end position="22"/>
    </location>
</feature>
<feature type="compositionally biased region" description="Basic and acidic residues" evidence="1">
    <location>
        <begin position="9"/>
        <end position="22"/>
    </location>
</feature>
<keyword evidence="3" id="KW-1185">Reference proteome</keyword>
<accession>A0AAE0XTA1</accession>
<dbReference type="AlphaFoldDB" id="A0AAE0XTA1"/>
<gene>
    <name evidence="2" type="ORF">RRG08_064356</name>
</gene>
<evidence type="ECO:0000313" key="2">
    <source>
        <dbReference type="EMBL" id="KAK3710778.1"/>
    </source>
</evidence>
<feature type="region of interest" description="Disordered" evidence="1">
    <location>
        <begin position="93"/>
        <end position="113"/>
    </location>
</feature>
<reference evidence="2" key="1">
    <citation type="journal article" date="2023" name="G3 (Bethesda)">
        <title>A reference genome for the long-term kleptoplast-retaining sea slug Elysia crispata morphotype clarki.</title>
        <authorList>
            <person name="Eastman K.E."/>
            <person name="Pendleton A.L."/>
            <person name="Shaikh M.A."/>
            <person name="Suttiyut T."/>
            <person name="Ogas R."/>
            <person name="Tomko P."/>
            <person name="Gavelis G."/>
            <person name="Widhalm J.R."/>
            <person name="Wisecaver J.H."/>
        </authorList>
    </citation>
    <scope>NUCLEOTIDE SEQUENCE</scope>
    <source>
        <strain evidence="2">ECLA1</strain>
    </source>
</reference>